<reference evidence="1" key="1">
    <citation type="submission" date="2021-06" db="EMBL/GenBank/DDBJ databases">
        <authorList>
            <person name="Kallberg Y."/>
            <person name="Tangrot J."/>
            <person name="Rosling A."/>
        </authorList>
    </citation>
    <scope>NUCLEOTIDE SEQUENCE</scope>
    <source>
        <strain evidence="1">BR232B</strain>
    </source>
</reference>
<sequence>MSTVGGYVDLKAVRLYDSQNYTGSYKEILTPEPRCENFTTPIRVSSVTVSTQDIKVDFFSETNCQGKILANSVGNLAQVGGQEGLMVKSVSNLQYIYVHKNKCGVAVIESFESGHGLKSISWLKCTDKKREGNKAKT</sequence>
<accession>A0A9N9AVV0</accession>
<protein>
    <submittedName>
        <fullName evidence="1">7176_t:CDS:1</fullName>
    </submittedName>
</protein>
<proteinExistence type="predicted"/>
<dbReference type="Proteomes" id="UP000789739">
    <property type="component" value="Unassembled WGS sequence"/>
</dbReference>
<dbReference type="EMBL" id="CAJVPI010000509">
    <property type="protein sequence ID" value="CAG8544035.1"/>
    <property type="molecule type" value="Genomic_DNA"/>
</dbReference>
<evidence type="ECO:0000313" key="2">
    <source>
        <dbReference type="Proteomes" id="UP000789739"/>
    </source>
</evidence>
<name>A0A9N9AVV0_9GLOM</name>
<evidence type="ECO:0000313" key="1">
    <source>
        <dbReference type="EMBL" id="CAG8544035.1"/>
    </source>
</evidence>
<organism evidence="1 2">
    <name type="scientific">Paraglomus brasilianum</name>
    <dbReference type="NCBI Taxonomy" id="144538"/>
    <lineage>
        <taxon>Eukaryota</taxon>
        <taxon>Fungi</taxon>
        <taxon>Fungi incertae sedis</taxon>
        <taxon>Mucoromycota</taxon>
        <taxon>Glomeromycotina</taxon>
        <taxon>Glomeromycetes</taxon>
        <taxon>Paraglomerales</taxon>
        <taxon>Paraglomeraceae</taxon>
        <taxon>Paraglomus</taxon>
    </lineage>
</organism>
<dbReference type="AlphaFoldDB" id="A0A9N9AVV0"/>
<gene>
    <name evidence="1" type="ORF">PBRASI_LOCUS4737</name>
</gene>
<comment type="caution">
    <text evidence="1">The sequence shown here is derived from an EMBL/GenBank/DDBJ whole genome shotgun (WGS) entry which is preliminary data.</text>
</comment>
<keyword evidence="2" id="KW-1185">Reference proteome</keyword>